<organism evidence="1 2">
    <name type="scientific">Symbiodinium necroappetens</name>
    <dbReference type="NCBI Taxonomy" id="1628268"/>
    <lineage>
        <taxon>Eukaryota</taxon>
        <taxon>Sar</taxon>
        <taxon>Alveolata</taxon>
        <taxon>Dinophyceae</taxon>
        <taxon>Suessiales</taxon>
        <taxon>Symbiodiniaceae</taxon>
        <taxon>Symbiodinium</taxon>
    </lineage>
</organism>
<keyword evidence="2" id="KW-1185">Reference proteome</keyword>
<dbReference type="EMBL" id="CAJNJA010049653">
    <property type="protein sequence ID" value="CAE7838014.1"/>
    <property type="molecule type" value="Genomic_DNA"/>
</dbReference>
<feature type="non-terminal residue" evidence="1">
    <location>
        <position position="109"/>
    </location>
</feature>
<dbReference type="OrthoDB" id="441412at2759"/>
<accession>A0A812ZT57</accession>
<evidence type="ECO:0000313" key="1">
    <source>
        <dbReference type="EMBL" id="CAE7838014.1"/>
    </source>
</evidence>
<gene>
    <name evidence="1" type="primary">NHX7</name>
    <name evidence="1" type="ORF">SNEC2469_LOCUS25283</name>
</gene>
<reference evidence="1" key="1">
    <citation type="submission" date="2021-02" db="EMBL/GenBank/DDBJ databases">
        <authorList>
            <person name="Dougan E. K."/>
            <person name="Rhodes N."/>
            <person name="Thang M."/>
            <person name="Chan C."/>
        </authorList>
    </citation>
    <scope>NUCLEOTIDE SEQUENCE</scope>
</reference>
<comment type="caution">
    <text evidence="1">The sequence shown here is derived from an EMBL/GenBank/DDBJ whole genome shotgun (WGS) entry which is preliminary data.</text>
</comment>
<proteinExistence type="predicted"/>
<sequence length="109" mass="12431">ECLRSHLRVQATSVHVLRAPKNQLARLAGEYSMDETMQKSYCVLSFLEAHRQAREVSSRVSENVLEGLFTIGHNYKGFFHNDSVEASYLAMMLRVQARITAAAMTRSRR</sequence>
<evidence type="ECO:0000313" key="2">
    <source>
        <dbReference type="Proteomes" id="UP000601435"/>
    </source>
</evidence>
<protein>
    <submittedName>
        <fullName evidence="1">NHX7 protein</fullName>
    </submittedName>
</protein>
<name>A0A812ZT57_9DINO</name>
<dbReference type="AlphaFoldDB" id="A0A812ZT57"/>
<dbReference type="Proteomes" id="UP000601435">
    <property type="component" value="Unassembled WGS sequence"/>
</dbReference>